<evidence type="ECO:0000313" key="4">
    <source>
        <dbReference type="Proteomes" id="UP000598146"/>
    </source>
</evidence>
<sequence>MDESGNPGTPVEVGLVGAGPWAARMHGPVLAAGPQTRLAAVWARRPEAATRLAARLGAYAARSYEELLDRCEAVAFAVPPDVQAALAPRAARAGKALLLEKPLALDLGGARALADAVAESGVVTQLVLTKRYHPSTRAFLTAAASFDAAGARTQYLHGAFLGGAMATGWRLTLGALYDLGPHLLDLVDAALGPVEELRAVGDSRRWIELTCLHRGGAVSQLSLSGAVGLASSRAGIELFGPAGTLALDFGTVDHEQCWPALRAEFAAAVRSGVPHPLDVRRGMMLQELLDRAGRTDPR</sequence>
<accession>A0A931CJK7</accession>
<comment type="caution">
    <text evidence="3">The sequence shown here is derived from an EMBL/GenBank/DDBJ whole genome shotgun (WGS) entry which is preliminary data.</text>
</comment>
<dbReference type="Gene3D" id="3.30.360.10">
    <property type="entry name" value="Dihydrodipicolinate Reductase, domain 2"/>
    <property type="match status" value="1"/>
</dbReference>
<gene>
    <name evidence="3" type="ORF">I4J89_32230</name>
</gene>
<protein>
    <submittedName>
        <fullName evidence="3">Gfo/Idh/MocA family oxidoreductase</fullName>
    </submittedName>
</protein>
<dbReference type="Pfam" id="PF01408">
    <property type="entry name" value="GFO_IDH_MocA"/>
    <property type="match status" value="1"/>
</dbReference>
<dbReference type="RefSeq" id="WP_196417899.1">
    <property type="nucleotide sequence ID" value="NZ_JADQTO010000018.1"/>
</dbReference>
<organism evidence="3 4">
    <name type="scientific">Actinoplanes aureus</name>
    <dbReference type="NCBI Taxonomy" id="2792083"/>
    <lineage>
        <taxon>Bacteria</taxon>
        <taxon>Bacillati</taxon>
        <taxon>Actinomycetota</taxon>
        <taxon>Actinomycetes</taxon>
        <taxon>Micromonosporales</taxon>
        <taxon>Micromonosporaceae</taxon>
        <taxon>Actinoplanes</taxon>
    </lineage>
</organism>
<dbReference type="SUPFAM" id="SSF55347">
    <property type="entry name" value="Glyceraldehyde-3-phosphate dehydrogenase-like, C-terminal domain"/>
    <property type="match status" value="1"/>
</dbReference>
<dbReference type="GO" id="GO:0016491">
    <property type="term" value="F:oxidoreductase activity"/>
    <property type="evidence" value="ECO:0007669"/>
    <property type="project" value="UniProtKB-KW"/>
</dbReference>
<dbReference type="Gene3D" id="3.40.50.720">
    <property type="entry name" value="NAD(P)-binding Rossmann-like Domain"/>
    <property type="match status" value="1"/>
</dbReference>
<dbReference type="PANTHER" id="PTHR43818">
    <property type="entry name" value="BCDNA.GH03377"/>
    <property type="match status" value="1"/>
</dbReference>
<dbReference type="Proteomes" id="UP000598146">
    <property type="component" value="Unassembled WGS sequence"/>
</dbReference>
<dbReference type="SUPFAM" id="SSF51735">
    <property type="entry name" value="NAD(P)-binding Rossmann-fold domains"/>
    <property type="match status" value="1"/>
</dbReference>
<evidence type="ECO:0000259" key="2">
    <source>
        <dbReference type="Pfam" id="PF01408"/>
    </source>
</evidence>
<dbReference type="InterPro" id="IPR050463">
    <property type="entry name" value="Gfo/Idh/MocA_oxidrdct_glycsds"/>
</dbReference>
<name>A0A931CJK7_9ACTN</name>
<keyword evidence="4" id="KW-1185">Reference proteome</keyword>
<dbReference type="InterPro" id="IPR000683">
    <property type="entry name" value="Gfo/Idh/MocA-like_OxRdtase_N"/>
</dbReference>
<dbReference type="GO" id="GO:0000166">
    <property type="term" value="F:nucleotide binding"/>
    <property type="evidence" value="ECO:0007669"/>
    <property type="project" value="InterPro"/>
</dbReference>
<dbReference type="PANTHER" id="PTHR43818:SF11">
    <property type="entry name" value="BCDNA.GH03377"/>
    <property type="match status" value="1"/>
</dbReference>
<proteinExistence type="predicted"/>
<feature type="domain" description="Gfo/Idh/MocA-like oxidoreductase N-terminal" evidence="2">
    <location>
        <begin position="12"/>
        <end position="125"/>
    </location>
</feature>
<evidence type="ECO:0000313" key="3">
    <source>
        <dbReference type="EMBL" id="MBG0566125.1"/>
    </source>
</evidence>
<keyword evidence="1" id="KW-0560">Oxidoreductase</keyword>
<reference evidence="3" key="1">
    <citation type="submission" date="2020-11" db="EMBL/GenBank/DDBJ databases">
        <title>Isolation and identification of active actinomycetes.</title>
        <authorList>
            <person name="Sun X."/>
        </authorList>
    </citation>
    <scope>NUCLEOTIDE SEQUENCE</scope>
    <source>
        <strain evidence="3">NEAU-A11</strain>
    </source>
</reference>
<dbReference type="AlphaFoldDB" id="A0A931CJK7"/>
<dbReference type="InterPro" id="IPR036291">
    <property type="entry name" value="NAD(P)-bd_dom_sf"/>
</dbReference>
<evidence type="ECO:0000256" key="1">
    <source>
        <dbReference type="ARBA" id="ARBA00023002"/>
    </source>
</evidence>
<dbReference type="EMBL" id="JADQTO010000018">
    <property type="protein sequence ID" value="MBG0566125.1"/>
    <property type="molecule type" value="Genomic_DNA"/>
</dbReference>